<comment type="caution">
    <text evidence="1">The sequence shown here is derived from an EMBL/GenBank/DDBJ whole genome shotgun (WGS) entry which is preliminary data.</text>
</comment>
<dbReference type="Proteomes" id="UP001165427">
    <property type="component" value="Unassembled WGS sequence"/>
</dbReference>
<accession>A0AA41UPT7</accession>
<reference evidence="1" key="1">
    <citation type="submission" date="2022-04" db="EMBL/GenBank/DDBJ databases">
        <title>Desulfatitalea alkaliphila sp. nov., a novel anaerobic sulfate-reducing bacterium isolated from terrestrial mud volcano, Taman Peninsula, Russia.</title>
        <authorList>
            <person name="Khomyakova M.A."/>
            <person name="Merkel A.Y."/>
            <person name="Slobodkin A.I."/>
        </authorList>
    </citation>
    <scope>NUCLEOTIDE SEQUENCE</scope>
    <source>
        <strain evidence="1">M08but</strain>
    </source>
</reference>
<proteinExistence type="predicted"/>
<keyword evidence="2" id="KW-1185">Reference proteome</keyword>
<gene>
    <name evidence="1" type="ORF">MRX98_09345</name>
</gene>
<name>A0AA41UPT7_9BACT</name>
<organism evidence="1 2">
    <name type="scientific">Desulfatitalea alkaliphila</name>
    <dbReference type="NCBI Taxonomy" id="2929485"/>
    <lineage>
        <taxon>Bacteria</taxon>
        <taxon>Pseudomonadati</taxon>
        <taxon>Thermodesulfobacteriota</taxon>
        <taxon>Desulfobacteria</taxon>
        <taxon>Desulfobacterales</taxon>
        <taxon>Desulfosarcinaceae</taxon>
        <taxon>Desulfatitalea</taxon>
    </lineage>
</organism>
<dbReference type="AlphaFoldDB" id="A0AA41UPT7"/>
<evidence type="ECO:0000313" key="1">
    <source>
        <dbReference type="EMBL" id="MCJ8500773.1"/>
    </source>
</evidence>
<dbReference type="EMBL" id="JALJRB010000008">
    <property type="protein sequence ID" value="MCJ8500773.1"/>
    <property type="molecule type" value="Genomic_DNA"/>
</dbReference>
<sequence>MAYWSVREELSQLNRLRRSYYELLRDDLDQFMLDHGLMMSYAGFLKEGKPYPFVEKRELKPRARIPSIEHESQNAFLVIFVEDTIPARYKKYIRFFDLNKTTKSNLLHNKTLPMPDNFDRNQKYIDSAHFYNFLKVLLPVDYALLIQRDPGSHLKNRYMLSHFHVRIDWPIAEAAEDMAQSLRYISKDLYEKGDQYAEVVQRKFFEYYGVPVMVGGRRTAAIVAAQYLKRIPCISTVYVGSSESRALLRISERGVAKSVLVPLSETEVQQVTTANSISAATFRKHYVVAREGRKAICLFRVSYAYTNHARPPDDGKLREINPDYNWLAVGQEHILPKPGVVKYPPLPFGWVYS</sequence>
<evidence type="ECO:0000313" key="2">
    <source>
        <dbReference type="Proteomes" id="UP001165427"/>
    </source>
</evidence>
<dbReference type="RefSeq" id="WP_246906200.1">
    <property type="nucleotide sequence ID" value="NZ_JALJRB010000008.1"/>
</dbReference>
<protein>
    <submittedName>
        <fullName evidence="1">Uncharacterized protein</fullName>
    </submittedName>
</protein>